<dbReference type="Gene3D" id="3.40.50.12780">
    <property type="entry name" value="N-terminal domain of ligase-like"/>
    <property type="match status" value="1"/>
</dbReference>
<dbReference type="Proteomes" id="UP000078272">
    <property type="component" value="Unassembled WGS sequence"/>
</dbReference>
<dbReference type="AlphaFoldDB" id="A0A175RAY3"/>
<dbReference type="Pfam" id="PF13193">
    <property type="entry name" value="AMP-binding_C"/>
    <property type="match status" value="1"/>
</dbReference>
<feature type="domain" description="AMP-binding enzyme C-terminal" evidence="5">
    <location>
        <begin position="820"/>
        <end position="898"/>
    </location>
</feature>
<feature type="region of interest" description="Disordered" evidence="2">
    <location>
        <begin position="898"/>
        <end position="920"/>
    </location>
</feature>
<accession>A0A175RAY3</accession>
<dbReference type="InterPro" id="IPR036188">
    <property type="entry name" value="FAD/NAD-bd_sf"/>
</dbReference>
<dbReference type="InterPro" id="IPR011957">
    <property type="entry name" value="Benz_CoA_lig"/>
</dbReference>
<dbReference type="Pfam" id="PF00501">
    <property type="entry name" value="AMP-binding"/>
    <property type="match status" value="1"/>
</dbReference>
<dbReference type="GO" id="GO:0005524">
    <property type="term" value="F:ATP binding"/>
    <property type="evidence" value="ECO:0007669"/>
    <property type="project" value="InterPro"/>
</dbReference>
<dbReference type="PRINTS" id="PR00420">
    <property type="entry name" value="RNGMNOXGNASE"/>
</dbReference>
<dbReference type="InterPro" id="IPR025110">
    <property type="entry name" value="AMP-bd_C"/>
</dbReference>
<dbReference type="PANTHER" id="PTHR43352:SF1">
    <property type="entry name" value="ANTHRANILATE--COA LIGASE"/>
    <property type="match status" value="1"/>
</dbReference>
<dbReference type="GO" id="GO:0016405">
    <property type="term" value="F:CoA-ligase activity"/>
    <property type="evidence" value="ECO:0007669"/>
    <property type="project" value="InterPro"/>
</dbReference>
<dbReference type="EMBL" id="LDPZ01000012">
    <property type="protein sequence ID" value="KTQ96990.1"/>
    <property type="molecule type" value="Genomic_DNA"/>
</dbReference>
<name>A0A175RAY3_9HYPH</name>
<dbReference type="SUPFAM" id="SSF51905">
    <property type="entry name" value="FAD/NAD(P)-binding domain"/>
    <property type="match status" value="1"/>
</dbReference>
<keyword evidence="1 6" id="KW-0436">Ligase</keyword>
<dbReference type="NCBIfam" id="TIGR02262">
    <property type="entry name" value="benz_CoA_lig"/>
    <property type="match status" value="1"/>
</dbReference>
<dbReference type="GO" id="GO:0016878">
    <property type="term" value="F:acid-thiol ligase activity"/>
    <property type="evidence" value="ECO:0007669"/>
    <property type="project" value="TreeGrafter"/>
</dbReference>
<dbReference type="Pfam" id="PF01494">
    <property type="entry name" value="FAD_binding_3"/>
    <property type="match status" value="1"/>
</dbReference>
<dbReference type="OrthoDB" id="9803968at2"/>
<evidence type="ECO:0000259" key="4">
    <source>
        <dbReference type="Pfam" id="PF01494"/>
    </source>
</evidence>
<dbReference type="Gene3D" id="3.50.50.60">
    <property type="entry name" value="FAD/NAD(P)-binding domain"/>
    <property type="match status" value="1"/>
</dbReference>
<feature type="domain" description="FAD-binding" evidence="4">
    <location>
        <begin position="7"/>
        <end position="323"/>
    </location>
</feature>
<dbReference type="STRING" id="401562.NS365_12390"/>
<evidence type="ECO:0000256" key="1">
    <source>
        <dbReference type="ARBA" id="ARBA00022598"/>
    </source>
</evidence>
<evidence type="ECO:0000259" key="5">
    <source>
        <dbReference type="Pfam" id="PF13193"/>
    </source>
</evidence>
<evidence type="ECO:0000256" key="2">
    <source>
        <dbReference type="SAM" id="MobiDB-lite"/>
    </source>
</evidence>
<comment type="caution">
    <text evidence="6">The sequence shown here is derived from an EMBL/GenBank/DDBJ whole genome shotgun (WGS) entry which is preliminary data.</text>
</comment>
<evidence type="ECO:0000313" key="6">
    <source>
        <dbReference type="EMBL" id="KTQ96990.1"/>
    </source>
</evidence>
<dbReference type="Gene3D" id="3.30.300.30">
    <property type="match status" value="1"/>
</dbReference>
<dbReference type="InterPro" id="IPR045851">
    <property type="entry name" value="AMP-bd_C_sf"/>
</dbReference>
<dbReference type="InterPro" id="IPR000873">
    <property type="entry name" value="AMP-dep_synth/lig_dom"/>
</dbReference>
<dbReference type="PANTHER" id="PTHR43352">
    <property type="entry name" value="ACETYL-COA SYNTHETASE"/>
    <property type="match status" value="1"/>
</dbReference>
<dbReference type="GO" id="GO:0071949">
    <property type="term" value="F:FAD binding"/>
    <property type="evidence" value="ECO:0007669"/>
    <property type="project" value="InterPro"/>
</dbReference>
<dbReference type="SUPFAM" id="SSF56801">
    <property type="entry name" value="Acetyl-CoA synthetase-like"/>
    <property type="match status" value="1"/>
</dbReference>
<feature type="domain" description="AMP-dependent synthetase/ligase" evidence="3">
    <location>
        <begin position="411"/>
        <end position="771"/>
    </location>
</feature>
<dbReference type="Gene3D" id="3.30.9.20">
    <property type="match status" value="1"/>
</dbReference>
<protein>
    <submittedName>
        <fullName evidence="6">Long-chain fatty acid--CoA ligase</fullName>
    </submittedName>
</protein>
<dbReference type="GO" id="GO:0044550">
    <property type="term" value="P:secondary metabolite biosynthetic process"/>
    <property type="evidence" value="ECO:0007669"/>
    <property type="project" value="TreeGrafter"/>
</dbReference>
<gene>
    <name evidence="6" type="ORF">NS226_05590</name>
</gene>
<organism evidence="6 7">
    <name type="scientific">Aureimonas ureilytica</name>
    <dbReference type="NCBI Taxonomy" id="401562"/>
    <lineage>
        <taxon>Bacteria</taxon>
        <taxon>Pseudomonadati</taxon>
        <taxon>Pseudomonadota</taxon>
        <taxon>Alphaproteobacteria</taxon>
        <taxon>Hyphomicrobiales</taxon>
        <taxon>Aurantimonadaceae</taxon>
        <taxon>Aureimonas</taxon>
    </lineage>
</organism>
<sequence>MSAVRSVDIIGAGPAGLYTAILLRRLVPAARVRVFEQNPEGATFGFGVVFSDQALDFLKADDPETFDLVVPRMERWRNMTLAHPDGKVTLDGIGFAAVGRLELIEILRARAEELGVELRFSHAVASLDELDAELIVGADGLNSLVRRALPDAFAPELDHFTNHFAWFGADRAFDTLTQTFVRTEKGALNAHHYRFAPNRSTFIVECDDATFEAYGFASLSEGESAELCAEIFAETLGGARLITNKSVWRRFPKLWCGAWASGRHVILGDAAHTAHFSIGSGTRLAMEDAIALVGALARHDDLDAALADYQAVRMPIARKIVDAANTSATWYEHFAQKLALPPLDFAFDYVTRSGRIDIERLRALSPKFIEAWENRPAAAPIRDPVPVRTSACEEIGYDKMRHPNCSAILWDNLARNPEKTALVGPGGSFTYRELIAEAARWGRAFQGAGLRRGERIPFFLDDTPVYPAAFFGAVRAGFVPVLLNTQTNQDTLNFFLKDTGARIALCEASLAAQFGPDGLEGTVVERVVIVNGAPAHAGHESAEGFLAGMETVLDCADTGPDDMAFWMYSSGSTGRPKGIVHLHHDMAYTDASFGRHVLKLQPDDICFSVPKIYFAYGFGNAFTFPFSIGATTLLMPGQPRADAVLDTIEAFRPTVLFGLPTLYTALARAPGVENRDLSSLRQSMSAAEVLSDDIYAAWKRLAGHGPTEGLGSTEMLHIYLSNSLDDHRIGAAGARVPGYEIKLETPDGGPVAPGEEGVMFVRGHSSAPTYWNRPDKTRETMRGEWLYTGDRFIERDGTYYFQGRADELIKVSGQWVWPLEVERCLNEHPDVHECAVMGQELEDRRLTLRAFIRLRDSRSESPAQTVKLQNHVRTALMPYKYPRIVEFVSELPKTGTGKIDRQALKSRPLPRNESGMEGAA</sequence>
<dbReference type="RefSeq" id="WP_058634160.1">
    <property type="nucleotide sequence ID" value="NZ_LDPZ01000012.1"/>
</dbReference>
<dbReference type="InterPro" id="IPR002938">
    <property type="entry name" value="FAD-bd"/>
</dbReference>
<dbReference type="InterPro" id="IPR042099">
    <property type="entry name" value="ANL_N_sf"/>
</dbReference>
<reference evidence="6 7" key="1">
    <citation type="journal article" date="2016" name="Front. Microbiol.">
        <title>Genomic Resource of Rice Seed Associated Bacteria.</title>
        <authorList>
            <person name="Midha S."/>
            <person name="Bansal K."/>
            <person name="Sharma S."/>
            <person name="Kumar N."/>
            <person name="Patil P.P."/>
            <person name="Chaudhry V."/>
            <person name="Patil P.B."/>
        </authorList>
    </citation>
    <scope>NUCLEOTIDE SEQUENCE [LARGE SCALE GENOMIC DNA]</scope>
    <source>
        <strain evidence="6 7">NS226</strain>
    </source>
</reference>
<evidence type="ECO:0000313" key="7">
    <source>
        <dbReference type="Proteomes" id="UP000078272"/>
    </source>
</evidence>
<dbReference type="PATRIC" id="fig|401562.3.peg.384"/>
<proteinExistence type="predicted"/>
<evidence type="ECO:0000259" key="3">
    <source>
        <dbReference type="Pfam" id="PF00501"/>
    </source>
</evidence>